<dbReference type="OrthoDB" id="960912at2"/>
<evidence type="ECO:0000313" key="3">
    <source>
        <dbReference type="Proteomes" id="UP000035963"/>
    </source>
</evidence>
<dbReference type="EMBL" id="AEJF01000011">
    <property type="protein sequence ID" value="KLU27843.1"/>
    <property type="molecule type" value="Genomic_DNA"/>
</dbReference>
<keyword evidence="1" id="KW-1133">Transmembrane helix</keyword>
<feature type="transmembrane region" description="Helical" evidence="1">
    <location>
        <begin position="46"/>
        <end position="64"/>
    </location>
</feature>
<dbReference type="PATRIC" id="fig|908627.4.peg.488"/>
<evidence type="ECO:0000256" key="1">
    <source>
        <dbReference type="SAM" id="Phobius"/>
    </source>
</evidence>
<feature type="transmembrane region" description="Helical" evidence="1">
    <location>
        <begin position="21"/>
        <end position="40"/>
    </location>
</feature>
<dbReference type="Proteomes" id="UP000035963">
    <property type="component" value="Unassembled WGS sequence"/>
</dbReference>
<feature type="transmembrane region" description="Helical" evidence="1">
    <location>
        <begin position="133"/>
        <end position="151"/>
    </location>
</feature>
<accession>A0A0J1G6D9</accession>
<dbReference type="AlphaFoldDB" id="A0A0J1G6D9"/>
<organism evidence="2 3">
    <name type="scientific">Caballeronia mineralivorans PML1(12)</name>
    <dbReference type="NCBI Taxonomy" id="908627"/>
    <lineage>
        <taxon>Bacteria</taxon>
        <taxon>Pseudomonadati</taxon>
        <taxon>Pseudomonadota</taxon>
        <taxon>Betaproteobacteria</taxon>
        <taxon>Burkholderiales</taxon>
        <taxon>Burkholderiaceae</taxon>
        <taxon>Caballeronia</taxon>
    </lineage>
</organism>
<reference evidence="2 3" key="1">
    <citation type="journal article" date="2015" name="Genome Announc.">
        <title>Draft Genome Sequence of Burkholderia sp. Strain PML1(12), an Ectomycorrhizosphere-Inhabiting Bacterium with Effective Mineral-Weathering Ability.</title>
        <authorList>
            <person name="Uroz S."/>
            <person name="Oger P."/>
        </authorList>
    </citation>
    <scope>NUCLEOTIDE SEQUENCE [LARGE SCALE GENOMIC DNA]</scope>
    <source>
        <strain evidence="3">PML1(12)</strain>
    </source>
</reference>
<keyword evidence="3" id="KW-1185">Reference proteome</keyword>
<evidence type="ECO:0000313" key="2">
    <source>
        <dbReference type="EMBL" id="KLU27843.1"/>
    </source>
</evidence>
<feature type="transmembrane region" description="Helical" evidence="1">
    <location>
        <begin position="103"/>
        <end position="121"/>
    </location>
</feature>
<protein>
    <submittedName>
        <fullName evidence="2">Membrane protein</fullName>
    </submittedName>
</protein>
<keyword evidence="1" id="KW-0472">Membrane</keyword>
<sequence length="196" mass="20962">MQHSSSRIDLVAPGSAWLKTYYFVRAAVSILWIALAVLVGKTSVPIAAILIILYPVWDAFANFVDARKNGGIKANFSQAFNCAVSLITAACIAYALGIGMKPVLFVFGVWAILAGAFQLVTGVRRWKSYGAQWVMILSGGQSVLVGGHFFKNAVALPPPGIEAIVPYAALGAFYFLLSAIWLTVKDARKRSAHAAG</sequence>
<feature type="transmembrane region" description="Helical" evidence="1">
    <location>
        <begin position="163"/>
        <end position="184"/>
    </location>
</feature>
<proteinExistence type="predicted"/>
<keyword evidence="1" id="KW-0812">Transmembrane</keyword>
<name>A0A0J1G6D9_9BURK</name>
<gene>
    <name evidence="2" type="ORF">EOS_02235</name>
</gene>
<feature type="transmembrane region" description="Helical" evidence="1">
    <location>
        <begin position="76"/>
        <end position="97"/>
    </location>
</feature>
<dbReference type="RefSeq" id="WP_047844982.1">
    <property type="nucleotide sequence ID" value="NZ_AEJF01000011.1"/>
</dbReference>
<comment type="caution">
    <text evidence="2">The sequence shown here is derived from an EMBL/GenBank/DDBJ whole genome shotgun (WGS) entry which is preliminary data.</text>
</comment>